<dbReference type="Proteomes" id="UP001196413">
    <property type="component" value="Unassembled WGS sequence"/>
</dbReference>
<protein>
    <submittedName>
        <fullName evidence="1">Uncharacterized protein</fullName>
    </submittedName>
</protein>
<accession>A0AAD5QIP4</accession>
<gene>
    <name evidence="1" type="ORF">KIN20_005576</name>
</gene>
<name>A0AAD5QIP4_PARTN</name>
<comment type="caution">
    <text evidence="1">The sequence shown here is derived from an EMBL/GenBank/DDBJ whole genome shotgun (WGS) entry which is preliminary data.</text>
</comment>
<organism evidence="1 2">
    <name type="scientific">Parelaphostrongylus tenuis</name>
    <name type="common">Meningeal worm</name>
    <dbReference type="NCBI Taxonomy" id="148309"/>
    <lineage>
        <taxon>Eukaryota</taxon>
        <taxon>Metazoa</taxon>
        <taxon>Ecdysozoa</taxon>
        <taxon>Nematoda</taxon>
        <taxon>Chromadorea</taxon>
        <taxon>Rhabditida</taxon>
        <taxon>Rhabditina</taxon>
        <taxon>Rhabditomorpha</taxon>
        <taxon>Strongyloidea</taxon>
        <taxon>Metastrongylidae</taxon>
        <taxon>Parelaphostrongylus</taxon>
    </lineage>
</organism>
<dbReference type="AlphaFoldDB" id="A0AAD5QIP4"/>
<proteinExistence type="predicted"/>
<reference evidence="1" key="1">
    <citation type="submission" date="2021-06" db="EMBL/GenBank/DDBJ databases">
        <title>Parelaphostrongylus tenuis whole genome reference sequence.</title>
        <authorList>
            <person name="Garwood T.J."/>
            <person name="Larsen P.A."/>
            <person name="Fountain-Jones N.M."/>
            <person name="Garbe J.R."/>
            <person name="Macchietto M.G."/>
            <person name="Kania S.A."/>
            <person name="Gerhold R.W."/>
            <person name="Richards J.E."/>
            <person name="Wolf T.M."/>
        </authorList>
    </citation>
    <scope>NUCLEOTIDE SEQUENCE</scope>
    <source>
        <strain evidence="1">MNPRO001-30</strain>
        <tissue evidence="1">Meninges</tissue>
    </source>
</reference>
<keyword evidence="2" id="KW-1185">Reference proteome</keyword>
<evidence type="ECO:0000313" key="1">
    <source>
        <dbReference type="EMBL" id="KAJ1349900.1"/>
    </source>
</evidence>
<sequence>MARKTFSVSSVMERLAYHYARIRGTPSFGSIGIATRFAQCAFFVVHEEDEVSMLQLRQYARSMPCDYRGRVEAIELLLSNVGRQICRVAWFLSLISPIVEEYARPLHKRQHFPDN</sequence>
<dbReference type="EMBL" id="JAHQIW010000770">
    <property type="protein sequence ID" value="KAJ1349900.1"/>
    <property type="molecule type" value="Genomic_DNA"/>
</dbReference>
<evidence type="ECO:0000313" key="2">
    <source>
        <dbReference type="Proteomes" id="UP001196413"/>
    </source>
</evidence>